<keyword evidence="10" id="KW-1185">Reference proteome</keyword>
<evidence type="ECO:0000313" key="10">
    <source>
        <dbReference type="Proteomes" id="UP000198916"/>
    </source>
</evidence>
<dbReference type="PANTHER" id="PTHR33653:SF1">
    <property type="entry name" value="RIBONUCLEASE VAPC2"/>
    <property type="match status" value="1"/>
</dbReference>
<evidence type="ECO:0000256" key="1">
    <source>
        <dbReference type="ARBA" id="ARBA00001946"/>
    </source>
</evidence>
<dbReference type="STRING" id="332977.SAMN05421740_101801"/>
<dbReference type="RefSeq" id="WP_090602891.1">
    <property type="nucleotide sequence ID" value="NZ_FNZR01000001.1"/>
</dbReference>
<feature type="domain" description="PIN" evidence="8">
    <location>
        <begin position="5"/>
        <end position="115"/>
    </location>
</feature>
<evidence type="ECO:0000313" key="9">
    <source>
        <dbReference type="EMBL" id="SEK41450.1"/>
    </source>
</evidence>
<dbReference type="GO" id="GO:0016787">
    <property type="term" value="F:hydrolase activity"/>
    <property type="evidence" value="ECO:0007669"/>
    <property type="project" value="UniProtKB-KW"/>
</dbReference>
<protein>
    <recommendedName>
        <fullName evidence="8">PIN domain-containing protein</fullName>
    </recommendedName>
</protein>
<proteinExistence type="inferred from homology"/>
<dbReference type="GO" id="GO:0004518">
    <property type="term" value="F:nuclease activity"/>
    <property type="evidence" value="ECO:0007669"/>
    <property type="project" value="UniProtKB-KW"/>
</dbReference>
<evidence type="ECO:0000256" key="4">
    <source>
        <dbReference type="ARBA" id="ARBA00022723"/>
    </source>
</evidence>
<dbReference type="AlphaFoldDB" id="A0A1H7GXS9"/>
<evidence type="ECO:0000259" key="8">
    <source>
        <dbReference type="Pfam" id="PF01850"/>
    </source>
</evidence>
<evidence type="ECO:0000256" key="3">
    <source>
        <dbReference type="ARBA" id="ARBA00022722"/>
    </source>
</evidence>
<accession>A0A1H7GXS9</accession>
<keyword evidence="2" id="KW-1277">Toxin-antitoxin system</keyword>
<comment type="similarity">
    <text evidence="7">Belongs to the PINc/VapC protein family.</text>
</comment>
<dbReference type="EMBL" id="FNZR01000001">
    <property type="protein sequence ID" value="SEK41450.1"/>
    <property type="molecule type" value="Genomic_DNA"/>
</dbReference>
<dbReference type="SUPFAM" id="SSF88723">
    <property type="entry name" value="PIN domain-like"/>
    <property type="match status" value="1"/>
</dbReference>
<keyword evidence="5" id="KW-0378">Hydrolase</keyword>
<comment type="cofactor">
    <cofactor evidence="1">
        <name>Mg(2+)</name>
        <dbReference type="ChEBI" id="CHEBI:18420"/>
    </cofactor>
</comment>
<keyword evidence="3" id="KW-0540">Nuclease</keyword>
<dbReference type="PANTHER" id="PTHR33653">
    <property type="entry name" value="RIBONUCLEASE VAPC2"/>
    <property type="match status" value="1"/>
</dbReference>
<dbReference type="CDD" id="cd18738">
    <property type="entry name" value="PIN_VapC4-5_FitB-like"/>
    <property type="match status" value="1"/>
</dbReference>
<dbReference type="OrthoDB" id="676982at2"/>
<evidence type="ECO:0000256" key="5">
    <source>
        <dbReference type="ARBA" id="ARBA00022801"/>
    </source>
</evidence>
<organism evidence="9 10">
    <name type="scientific">Parapedobacter koreensis</name>
    <dbReference type="NCBI Taxonomy" id="332977"/>
    <lineage>
        <taxon>Bacteria</taxon>
        <taxon>Pseudomonadati</taxon>
        <taxon>Bacteroidota</taxon>
        <taxon>Sphingobacteriia</taxon>
        <taxon>Sphingobacteriales</taxon>
        <taxon>Sphingobacteriaceae</taxon>
        <taxon>Parapedobacter</taxon>
    </lineage>
</organism>
<evidence type="ECO:0000256" key="2">
    <source>
        <dbReference type="ARBA" id="ARBA00022649"/>
    </source>
</evidence>
<dbReference type="Pfam" id="PF01850">
    <property type="entry name" value="PIN"/>
    <property type="match status" value="1"/>
</dbReference>
<evidence type="ECO:0000256" key="7">
    <source>
        <dbReference type="ARBA" id="ARBA00038093"/>
    </source>
</evidence>
<dbReference type="InterPro" id="IPR050556">
    <property type="entry name" value="Type_II_TA_system_RNase"/>
</dbReference>
<keyword evidence="4" id="KW-0479">Metal-binding</keyword>
<name>A0A1H7GXS9_9SPHI</name>
<dbReference type="InterPro" id="IPR029060">
    <property type="entry name" value="PIN-like_dom_sf"/>
</dbReference>
<dbReference type="GO" id="GO:0046872">
    <property type="term" value="F:metal ion binding"/>
    <property type="evidence" value="ECO:0007669"/>
    <property type="project" value="UniProtKB-KW"/>
</dbReference>
<keyword evidence="6" id="KW-0460">Magnesium</keyword>
<dbReference type="Proteomes" id="UP000198916">
    <property type="component" value="Unassembled WGS sequence"/>
</dbReference>
<dbReference type="Gene3D" id="3.40.50.1010">
    <property type="entry name" value="5'-nuclease"/>
    <property type="match status" value="1"/>
</dbReference>
<sequence>MAAGYLIDTNVLIDAQMNRLPPKGSQFLAEIIDNDFTVSFVTYIEFLGYKSVPKTTEEFMALASVIEIDKDIIDTCIALRKSRSIKLPDAIIASTALSRGRSLITRNVGDFKKIKGLEVVNLYDL</sequence>
<dbReference type="InterPro" id="IPR002716">
    <property type="entry name" value="PIN_dom"/>
</dbReference>
<reference evidence="10" key="1">
    <citation type="submission" date="2016-10" db="EMBL/GenBank/DDBJ databases">
        <authorList>
            <person name="Varghese N."/>
            <person name="Submissions S."/>
        </authorList>
    </citation>
    <scope>NUCLEOTIDE SEQUENCE [LARGE SCALE GENOMIC DNA]</scope>
    <source>
        <strain evidence="10">Jip14</strain>
    </source>
</reference>
<gene>
    <name evidence="9" type="ORF">SAMN05421740_101801</name>
</gene>
<evidence type="ECO:0000256" key="6">
    <source>
        <dbReference type="ARBA" id="ARBA00022842"/>
    </source>
</evidence>